<comment type="pathway">
    <text evidence="10 11">Cell wall biogenesis; peptidoglycan biosynthesis.</text>
</comment>
<sequence length="460" mass="48282">MSALWTSEDIAEATGGAASRPFEVNGVAFDSREVTPGDLFIALKGETADGHDYIPRALAAGAGGLLVDHDVNGPFVKVADTAKGLDRLGIAARARTDARIIGVTGSAGKTGTKEALYRAFERMSFGAAHRSLKSYNNHVGVPLSLARMPRQTQYGVFEMGMNHAGELRALTRMVRPHVAIVTTIAPAHIEYFGSEEKIAEAKAEIFEGLTRDGVAIIPYDSPHAALLYSHATRYAHRVVTFGVGEGADVRVIEEMPSERGGTLVTAQLRHARLSFTVAMAGRHWVSNALAVLAAVEAVGGDLAQAGLALAEMTGLPGRGARRKLRTADGGEALLIDEAYNANPASMRATLAQLGEEKAGRRIAVLGAMKELGHLSESLHGGLADAVRAANVGLAVLVGDEMAPLADALAGQVPVERVKDVTDVLDMVPDRLADGDVVLVKGSNSVGLSRLVEKLAANEVA</sequence>
<protein>
    <recommendedName>
        <fullName evidence="10 11">UDP-N-acetylmuramoyl-tripeptide--D-alanyl-D-alanine ligase</fullName>
        <ecNumber evidence="10 11">6.3.2.10</ecNumber>
    </recommendedName>
    <alternativeName>
        <fullName evidence="10">D-alanyl-D-alanine-adding enzyme</fullName>
    </alternativeName>
</protein>
<keyword evidence="5 10" id="KW-0067">ATP-binding</keyword>
<dbReference type="GO" id="GO:0008360">
    <property type="term" value="P:regulation of cell shape"/>
    <property type="evidence" value="ECO:0007669"/>
    <property type="project" value="UniProtKB-KW"/>
</dbReference>
<dbReference type="InterPro" id="IPR005863">
    <property type="entry name" value="UDP-N-AcMur_synth"/>
</dbReference>
<dbReference type="RefSeq" id="WP_214624255.1">
    <property type="nucleotide sequence ID" value="NZ_JAHGAW010000008.1"/>
</dbReference>
<comment type="subcellular location">
    <subcellularLocation>
        <location evidence="10 11">Cytoplasm</location>
    </subcellularLocation>
</comment>
<dbReference type="InterPro" id="IPR051046">
    <property type="entry name" value="MurCDEF_CellWall_CoF430Synth"/>
</dbReference>
<evidence type="ECO:0000256" key="10">
    <source>
        <dbReference type="HAMAP-Rule" id="MF_02019"/>
    </source>
</evidence>
<dbReference type="GO" id="GO:0009252">
    <property type="term" value="P:peptidoglycan biosynthetic process"/>
    <property type="evidence" value="ECO:0007669"/>
    <property type="project" value="UniProtKB-UniRule"/>
</dbReference>
<evidence type="ECO:0000256" key="1">
    <source>
        <dbReference type="ARBA" id="ARBA00022490"/>
    </source>
</evidence>
<dbReference type="InterPro" id="IPR036565">
    <property type="entry name" value="Mur-like_cat_sf"/>
</dbReference>
<dbReference type="GO" id="GO:0071555">
    <property type="term" value="P:cell wall organization"/>
    <property type="evidence" value="ECO:0007669"/>
    <property type="project" value="UniProtKB-KW"/>
</dbReference>
<dbReference type="Pfam" id="PF02875">
    <property type="entry name" value="Mur_ligase_C"/>
    <property type="match status" value="1"/>
</dbReference>
<feature type="domain" description="Mur ligase central" evidence="14">
    <location>
        <begin position="103"/>
        <end position="295"/>
    </location>
</feature>
<dbReference type="InterPro" id="IPR036615">
    <property type="entry name" value="Mur_ligase_C_dom_sf"/>
</dbReference>
<comment type="catalytic activity">
    <reaction evidence="10 11">
        <text>D-alanyl-D-alanine + UDP-N-acetyl-alpha-D-muramoyl-L-alanyl-gamma-D-glutamyl-meso-2,6-diaminopimelate + ATP = UDP-N-acetyl-alpha-D-muramoyl-L-alanyl-gamma-D-glutamyl-meso-2,6-diaminopimeloyl-D-alanyl-D-alanine + ADP + phosphate + H(+)</text>
        <dbReference type="Rhea" id="RHEA:28374"/>
        <dbReference type="ChEBI" id="CHEBI:15378"/>
        <dbReference type="ChEBI" id="CHEBI:30616"/>
        <dbReference type="ChEBI" id="CHEBI:43474"/>
        <dbReference type="ChEBI" id="CHEBI:57822"/>
        <dbReference type="ChEBI" id="CHEBI:61386"/>
        <dbReference type="ChEBI" id="CHEBI:83905"/>
        <dbReference type="ChEBI" id="CHEBI:456216"/>
        <dbReference type="EC" id="6.3.2.10"/>
    </reaction>
</comment>
<evidence type="ECO:0000313" key="16">
    <source>
        <dbReference type="Proteomes" id="UP001138757"/>
    </source>
</evidence>
<dbReference type="HAMAP" id="MF_02019">
    <property type="entry name" value="MurF"/>
    <property type="match status" value="1"/>
</dbReference>
<evidence type="ECO:0000256" key="4">
    <source>
        <dbReference type="ARBA" id="ARBA00022741"/>
    </source>
</evidence>
<keyword evidence="2 10" id="KW-0436">Ligase</keyword>
<dbReference type="PANTHER" id="PTHR43024:SF1">
    <property type="entry name" value="UDP-N-ACETYLMURAMOYL-TRIPEPTIDE--D-ALANYL-D-ALANINE LIGASE"/>
    <property type="match status" value="1"/>
</dbReference>
<dbReference type="PANTHER" id="PTHR43024">
    <property type="entry name" value="UDP-N-ACETYLMURAMOYL-TRIPEPTIDE--D-ALANYL-D-ALANINE LIGASE"/>
    <property type="match status" value="1"/>
</dbReference>
<dbReference type="Proteomes" id="UP001138757">
    <property type="component" value="Unassembled WGS sequence"/>
</dbReference>
<evidence type="ECO:0000256" key="6">
    <source>
        <dbReference type="ARBA" id="ARBA00022960"/>
    </source>
</evidence>
<evidence type="ECO:0000256" key="2">
    <source>
        <dbReference type="ARBA" id="ARBA00022598"/>
    </source>
</evidence>
<dbReference type="GO" id="GO:0051301">
    <property type="term" value="P:cell division"/>
    <property type="evidence" value="ECO:0007669"/>
    <property type="project" value="UniProtKB-KW"/>
</dbReference>
<reference evidence="15" key="1">
    <citation type="submission" date="2021-05" db="EMBL/GenBank/DDBJ databases">
        <title>Genome of Sphingobium sp. strain.</title>
        <authorList>
            <person name="Fan R."/>
        </authorList>
    </citation>
    <scope>NUCLEOTIDE SEQUENCE</scope>
    <source>
        <strain evidence="15">H33</strain>
    </source>
</reference>
<dbReference type="Gene3D" id="3.40.1190.10">
    <property type="entry name" value="Mur-like, catalytic domain"/>
    <property type="match status" value="1"/>
</dbReference>
<dbReference type="Gene3D" id="3.40.1390.10">
    <property type="entry name" value="MurE/MurF, N-terminal domain"/>
    <property type="match status" value="1"/>
</dbReference>
<keyword evidence="1 10" id="KW-0963">Cytoplasm</keyword>
<comment type="caution">
    <text evidence="15">The sequence shown here is derived from an EMBL/GenBank/DDBJ whole genome shotgun (WGS) entry which is preliminary data.</text>
</comment>
<evidence type="ECO:0000256" key="8">
    <source>
        <dbReference type="ARBA" id="ARBA00023306"/>
    </source>
</evidence>
<organism evidence="15 16">
    <name type="scientific">Sphingobium nicotianae</name>
    <dbReference type="NCBI Taxonomy" id="2782607"/>
    <lineage>
        <taxon>Bacteria</taxon>
        <taxon>Pseudomonadati</taxon>
        <taxon>Pseudomonadota</taxon>
        <taxon>Alphaproteobacteria</taxon>
        <taxon>Sphingomonadales</taxon>
        <taxon>Sphingomonadaceae</taxon>
        <taxon>Sphingobium</taxon>
    </lineage>
</organism>
<dbReference type="GO" id="GO:0047480">
    <property type="term" value="F:UDP-N-acetylmuramoyl-tripeptide-D-alanyl-D-alanine ligase activity"/>
    <property type="evidence" value="ECO:0007669"/>
    <property type="project" value="UniProtKB-UniRule"/>
</dbReference>
<gene>
    <name evidence="10" type="primary">murF</name>
    <name evidence="15" type="ORF">KK488_13755</name>
</gene>
<evidence type="ECO:0000256" key="11">
    <source>
        <dbReference type="RuleBase" id="RU004136"/>
    </source>
</evidence>
<dbReference type="EC" id="6.3.2.10" evidence="10 11"/>
<comment type="similarity">
    <text evidence="10">Belongs to the MurCDEF family. MurF subfamily.</text>
</comment>
<evidence type="ECO:0000256" key="9">
    <source>
        <dbReference type="ARBA" id="ARBA00023316"/>
    </source>
</evidence>
<dbReference type="Pfam" id="PF08245">
    <property type="entry name" value="Mur_ligase_M"/>
    <property type="match status" value="1"/>
</dbReference>
<dbReference type="Gene3D" id="3.90.190.20">
    <property type="entry name" value="Mur ligase, C-terminal domain"/>
    <property type="match status" value="1"/>
</dbReference>
<keyword evidence="6 10" id="KW-0133">Cell shape</keyword>
<dbReference type="AlphaFoldDB" id="A0A9X1DDP6"/>
<feature type="domain" description="Mur ligase N-terminal catalytic" evidence="12">
    <location>
        <begin position="24"/>
        <end position="74"/>
    </location>
</feature>
<evidence type="ECO:0000259" key="13">
    <source>
        <dbReference type="Pfam" id="PF02875"/>
    </source>
</evidence>
<dbReference type="InterPro" id="IPR000713">
    <property type="entry name" value="Mur_ligase_N"/>
</dbReference>
<dbReference type="Pfam" id="PF01225">
    <property type="entry name" value="Mur_ligase"/>
    <property type="match status" value="1"/>
</dbReference>
<dbReference type="SUPFAM" id="SSF63418">
    <property type="entry name" value="MurE/MurF N-terminal domain"/>
    <property type="match status" value="1"/>
</dbReference>
<keyword evidence="8 10" id="KW-0131">Cell cycle</keyword>
<dbReference type="GO" id="GO:0005524">
    <property type="term" value="F:ATP binding"/>
    <property type="evidence" value="ECO:0007669"/>
    <property type="project" value="UniProtKB-UniRule"/>
</dbReference>
<name>A0A9X1DDP6_9SPHN</name>
<keyword evidence="16" id="KW-1185">Reference proteome</keyword>
<dbReference type="InterPro" id="IPR004101">
    <property type="entry name" value="Mur_ligase_C"/>
</dbReference>
<keyword evidence="9 10" id="KW-0961">Cell wall biogenesis/degradation</keyword>
<evidence type="ECO:0000313" key="15">
    <source>
        <dbReference type="EMBL" id="MBT2188015.1"/>
    </source>
</evidence>
<dbReference type="SUPFAM" id="SSF53244">
    <property type="entry name" value="MurD-like peptide ligases, peptide-binding domain"/>
    <property type="match status" value="1"/>
</dbReference>
<evidence type="ECO:0000259" key="14">
    <source>
        <dbReference type="Pfam" id="PF08245"/>
    </source>
</evidence>
<keyword evidence="4 10" id="KW-0547">Nucleotide-binding</keyword>
<comment type="function">
    <text evidence="10 11">Involved in cell wall formation. Catalyzes the final step in the synthesis of UDP-N-acetylmuramoyl-pentapeptide, the precursor of murein.</text>
</comment>
<keyword evidence="7 10" id="KW-0573">Peptidoglycan synthesis</keyword>
<dbReference type="NCBIfam" id="TIGR01143">
    <property type="entry name" value="murF"/>
    <property type="match status" value="1"/>
</dbReference>
<accession>A0A9X1DDP6</accession>
<feature type="domain" description="Mur ligase C-terminal" evidence="13">
    <location>
        <begin position="333"/>
        <end position="442"/>
    </location>
</feature>
<dbReference type="InterPro" id="IPR013221">
    <property type="entry name" value="Mur_ligase_cen"/>
</dbReference>
<dbReference type="GO" id="GO:0005737">
    <property type="term" value="C:cytoplasm"/>
    <property type="evidence" value="ECO:0007669"/>
    <property type="project" value="UniProtKB-SubCell"/>
</dbReference>
<comment type="caution">
    <text evidence="10">Lacks conserved residue(s) required for the propagation of feature annotation.</text>
</comment>
<evidence type="ECO:0000256" key="5">
    <source>
        <dbReference type="ARBA" id="ARBA00022840"/>
    </source>
</evidence>
<proteinExistence type="inferred from homology"/>
<evidence type="ECO:0000259" key="12">
    <source>
        <dbReference type="Pfam" id="PF01225"/>
    </source>
</evidence>
<evidence type="ECO:0000256" key="3">
    <source>
        <dbReference type="ARBA" id="ARBA00022618"/>
    </source>
</evidence>
<keyword evidence="3 10" id="KW-0132">Cell division</keyword>
<evidence type="ECO:0000256" key="7">
    <source>
        <dbReference type="ARBA" id="ARBA00022984"/>
    </source>
</evidence>
<dbReference type="InterPro" id="IPR035911">
    <property type="entry name" value="MurE/MurF_N"/>
</dbReference>
<dbReference type="EMBL" id="JAHGAW010000008">
    <property type="protein sequence ID" value="MBT2188015.1"/>
    <property type="molecule type" value="Genomic_DNA"/>
</dbReference>
<dbReference type="SUPFAM" id="SSF53623">
    <property type="entry name" value="MurD-like peptide ligases, catalytic domain"/>
    <property type="match status" value="1"/>
</dbReference>